<feature type="compositionally biased region" description="Low complexity" evidence="1">
    <location>
        <begin position="1562"/>
        <end position="1575"/>
    </location>
</feature>
<comment type="caution">
    <text evidence="3">The sequence shown here is derived from an EMBL/GenBank/DDBJ whole genome shotgun (WGS) entry which is preliminary data.</text>
</comment>
<evidence type="ECO:0000313" key="4">
    <source>
        <dbReference type="Proteomes" id="UP000663842"/>
    </source>
</evidence>
<reference evidence="3" key="1">
    <citation type="submission" date="2021-02" db="EMBL/GenBank/DDBJ databases">
        <authorList>
            <person name="Nowell W R."/>
        </authorList>
    </citation>
    <scope>NUCLEOTIDE SEQUENCE</scope>
</reference>
<dbReference type="EMBL" id="CAJOBF010000113">
    <property type="protein sequence ID" value="CAF3750048.1"/>
    <property type="molecule type" value="Genomic_DNA"/>
</dbReference>
<organism evidence="3 4">
    <name type="scientific">Rotaria magnacalcarata</name>
    <dbReference type="NCBI Taxonomy" id="392030"/>
    <lineage>
        <taxon>Eukaryota</taxon>
        <taxon>Metazoa</taxon>
        <taxon>Spiralia</taxon>
        <taxon>Gnathifera</taxon>
        <taxon>Rotifera</taxon>
        <taxon>Eurotatoria</taxon>
        <taxon>Bdelloidea</taxon>
        <taxon>Philodinida</taxon>
        <taxon>Philodinidae</taxon>
        <taxon>Rotaria</taxon>
    </lineage>
</organism>
<feature type="region of interest" description="Disordered" evidence="1">
    <location>
        <begin position="1039"/>
        <end position="1061"/>
    </location>
</feature>
<feature type="compositionally biased region" description="Polar residues" evidence="1">
    <location>
        <begin position="350"/>
        <end position="359"/>
    </location>
</feature>
<dbReference type="InterPro" id="IPR010314">
    <property type="entry name" value="E3_Ub_ligase_DUF913"/>
</dbReference>
<sequence length="2816" mass="314838">MRSLIKVINYYDESQDFIMFVTRAVRIIDLITSLDITSFQTHNGLQALINRLDHEISECRKEQPFTIYIPQRIQDTSTINTDVHRALSSGENSTTISHLPKHMDTSGLIDENYKLIPPSPRLAIADKIHHIMDGSLPNSLKHIISNVEYYGSSLFHLAADVITSFVFQEPSQLSSLQDNGLTDVLMHALLKRDVPATCDIFVLLPNIFSALCLNKRGLENFMEYKLLDKLLRDLLSPEHLTLMRKRCVTDEMYDTGSWLVNAVNQLTRNQISLRSEAMKSIIKLLEQLVELGNNPRYCCQKPHSSSSTTSTKLADTIRTQHRTARTTNTNTGGNDGNSSDDEYDDETPLANRSAQTSSQPTTTTMTPTPIINETITTATTTTTDIPIMLNETLLSEKKSEDESIPTSVPLLDYITNIMRFVEGVISNNTTDNHGKEFVKLGGLKPLLDILQMKNLPIDFPSSQACQSVAGLCKSTLIIEDNKLIEMVITNLNTILNSLTEFYSNRTFEDSLLIEELAHAVSSPSMIPIDPLDAIDKSFLTPTLNRLSIVRSHISLLIQLCKMTQSEVRSILISVWGAEIGIRVLKNLNKLCLTLIWESSILLSLCSSDTNIIDQQINKNYLLKLFPVINDLTTNEITRTFDIDEIMSMDTSDFTKLKLSLNIQQRIKTIKPLLCVSSKLGQALSELYDLLVKQCSTSQLRHVRRFDQPSTPYVPTAAAKLVASTLTEVLRDGFLFQLPANVNLTEDQIEKFRLKFFVCTIGFTIPMLFDQRRRPYMLMLQQFELSKAQNALFSSLQWTLDLINRQSEIIDDQQTSQMNDIYDASPSQVLDSALMLILRLVNVQSILESPHSIQNKLQADRSYFIPFNALHYLALTHESAFHTLTRSYSVLCDKPYLVKDHATKIINSILSIFSHILRGQSEIQKKLQEEEKQPSTTDHDLPNACVFVPNNATTFDEDLVQSTTMMRLTHEHADESLSQTNKNLEIVTNYCVNHHQAVISSQAQTTLADKDLEMASTLLLSLDQEIDEAALVNSIAALSTDGNTTSDTNESLSSNLPTNTESNNHSLIQNLDQQKTFSATEPLLKESLDRFTDSIMLRILDILPDTVYKLSELVVTTMHRNGIAWRDHFLEIIANDIKTSNLLLIDLLDKDLLHQNDEQLSLLFLNDHQNSVLFSRTLLMSLLFEEMPFPCARIAEKFSLINYFCTLLHRTTDYLVKYNEKKTPTWLAPTFIFIDLYEKVSLASKRRSIISQTYRDFNRVWQWFDERVARWNSYPAPQNKQIDDAYTNGEPSCKIVIQRRNYILQFNTMLQTNQDTHNKRPIMLTFSKPTAKTNIDSSIPAQSSSPTAFVGSNTNLDNDDQPSHSRVHGVSITSSSTTGTKKMEFMETQQHDDTTTIKSLKDEYGLLLTSDCVHLIRMPVDPDAIHALLRLILRLTQASAFQGCASLITLIFRHILEDDSNLRLAMEKAIRQALTGNHGISIGVQPACPGSHELNVILCILGPAMTRAPDIFLEVAPNVLQLIPPSTNRLPGSISRFPNPFLNDDDHHAQRNTLMDQNSQMHSTRSITSSSTTTTTNDTVGELAERLLVDLLDFLLANEDTNALKRLLSKSTVIRILAELIHSYANVAKFVSTKTFSLQDNQTCSVLSYILEHLLPGTNTQQFEYDKDLPALCRLFLIALAACNHCLESQISFVNEVKMSLNKISVLPECDEKHMRLQAIANIINAIIRSSSASQQEQHRVSQLINNNMIKIMYKHGLINDLAKMIYSIELSSSKLVDTVNGVLKPMEILSHAINHATSLHVQNDSHPHATRQDRTVRYDEQQLIATVTHTSRSVEQRQKIYSNAIPTPERNTNGMSRLSTAEDIEDAVERDMDAAIAWQFDDEVSSKTRNNFISRTDIDPILISNLRVDLVPPPPPMSVLALHPLLVHHADNQLNSGAFSHLCRLNGATASDQTIINVLTTPENPSSTPSFRQPNTPTATVLTGQTAIARSTLKASDNVPGKATTGILVGSGNDSDAKPFLHDQVLIDVASKTNEGNENIDGTNIYIIQTALARWIEGNIVLDGSYVHDTVLALKSKITDPLGKQYEADLQQTLAVKKAKEEEEHKNHSEEKARKEADAAQTVASPSTATTSTSTVDQQQNEATTLTAPIVTISFSTEYIQHVNDIVMTSPEQQRSLRVSSAFETVQDVGASLILARTNESSQPEVTASSVTADAGKSSLPTEAMSASGQSATSPTTSMEINHPSPGKENQVEPQQITIDTASSAETITEQIPSSTTIEQPAVEATATSDNAAAMGAAGSATTTSPPVEAEVEWTTLNLRRAQRAAAYAAVNSTATLTSQLNDGKNNDNSTTRANQATSEAVIGEINPQFISVLPSENREKLLADRRTTAVKTAAMNDVNLPDSDLAEFLRRLQSRLRQQVLSDMDENLIGPLPKDMANKGHSLRVPMRTQQQQKYLCERMMRNRHDMMNMLRNTTHHSTRPKHIYDVSTSQEARDNRFVRQLPSRYILRTENNLGVLNGNTSRIASCDRQLLDYESICCLLVLLFMNDARLNFPCLKNVIKNLCRHQLTRQWIIKALLSIINKSTGVTECDESTSTPGAPTLILKSLTINNNENEIEKITNINPSWLTINFERAFGIRTNVFRIEHCGHTKCYDSMRFSVHAQACPTVCRQVLESLTILAESFPEQFLSLPIINTNNEQQVFVPASEHTTKTDLSDQQLITTPSKASPTVHDLSFWELLLKLDQSFSNRSLANSLPDISSIVVRNSNINTTTDNNQRTKLTSNINDTNTNEIDFESSPLATILFMLDHPILNKNT</sequence>
<evidence type="ECO:0000259" key="2">
    <source>
        <dbReference type="PROSITE" id="PS50918"/>
    </source>
</evidence>
<dbReference type="SUPFAM" id="SSF117839">
    <property type="entry name" value="WWE domain"/>
    <property type="match status" value="1"/>
</dbReference>
<dbReference type="PROSITE" id="PS50918">
    <property type="entry name" value="WWE"/>
    <property type="match status" value="1"/>
</dbReference>
<feature type="compositionally biased region" description="Basic and acidic residues" evidence="1">
    <location>
        <begin position="2098"/>
        <end position="2118"/>
    </location>
</feature>
<feature type="region of interest" description="Disordered" evidence="1">
    <location>
        <begin position="299"/>
        <end position="377"/>
    </location>
</feature>
<feature type="compositionally biased region" description="Low complexity" evidence="1">
    <location>
        <begin position="2119"/>
        <end position="2140"/>
    </location>
</feature>
<accession>A0A818YH47</accession>
<name>A0A818YH47_9BILA</name>
<dbReference type="GO" id="GO:0008270">
    <property type="term" value="F:zinc ion binding"/>
    <property type="evidence" value="ECO:0007669"/>
    <property type="project" value="InterPro"/>
</dbReference>
<feature type="compositionally biased region" description="Polar residues" evidence="1">
    <location>
        <begin position="2219"/>
        <end position="2240"/>
    </location>
</feature>
<feature type="compositionally biased region" description="Low complexity" evidence="1">
    <location>
        <begin position="360"/>
        <end position="377"/>
    </location>
</feature>
<feature type="compositionally biased region" description="Polar residues" evidence="1">
    <location>
        <begin position="2199"/>
        <end position="2212"/>
    </location>
</feature>
<dbReference type="InterPro" id="IPR018123">
    <property type="entry name" value="WWE-dom_subgr"/>
</dbReference>
<evidence type="ECO:0000313" key="3">
    <source>
        <dbReference type="EMBL" id="CAF3750048.1"/>
    </source>
</evidence>
<dbReference type="Pfam" id="PF02825">
    <property type="entry name" value="WWE"/>
    <property type="match status" value="1"/>
</dbReference>
<feature type="region of interest" description="Disordered" evidence="1">
    <location>
        <begin position="1555"/>
        <end position="1576"/>
    </location>
</feature>
<proteinExistence type="predicted"/>
<dbReference type="Proteomes" id="UP000663842">
    <property type="component" value="Unassembled WGS sequence"/>
</dbReference>
<feature type="domain" description="WWE" evidence="2">
    <location>
        <begin position="1244"/>
        <end position="1323"/>
    </location>
</feature>
<feature type="region of interest" description="Disordered" evidence="1">
    <location>
        <begin position="2097"/>
        <end position="2140"/>
    </location>
</feature>
<dbReference type="SMART" id="SM00678">
    <property type="entry name" value="WWE"/>
    <property type="match status" value="1"/>
</dbReference>
<feature type="region of interest" description="Disordered" evidence="1">
    <location>
        <begin position="1358"/>
        <end position="1377"/>
    </location>
</feature>
<evidence type="ECO:0000256" key="1">
    <source>
        <dbReference type="SAM" id="MobiDB-lite"/>
    </source>
</evidence>
<feature type="compositionally biased region" description="Acidic residues" evidence="1">
    <location>
        <begin position="338"/>
        <end position="347"/>
    </location>
</feature>
<feature type="region of interest" description="Disordered" evidence="1">
    <location>
        <begin position="2199"/>
        <end position="2253"/>
    </location>
</feature>
<gene>
    <name evidence="3" type="ORF">UXM345_LOCUS1949</name>
</gene>
<dbReference type="InterPro" id="IPR037197">
    <property type="entry name" value="WWE_dom_sf"/>
</dbReference>
<protein>
    <recommendedName>
        <fullName evidence="2">WWE domain-containing protein</fullName>
    </recommendedName>
</protein>
<dbReference type="Pfam" id="PF06025">
    <property type="entry name" value="DUF913"/>
    <property type="match status" value="1"/>
</dbReference>
<dbReference type="InterPro" id="IPR004170">
    <property type="entry name" value="WWE_dom"/>
</dbReference>
<dbReference type="Gene3D" id="3.30.720.50">
    <property type="match status" value="1"/>
</dbReference>